<feature type="active site" description="Proton acceptor 1" evidence="5">
    <location>
        <position position="106"/>
    </location>
</feature>
<dbReference type="EMBL" id="JAXCGZ010010386">
    <property type="protein sequence ID" value="KAK7075582.1"/>
    <property type="molecule type" value="Genomic_DNA"/>
</dbReference>
<dbReference type="Pfam" id="PF01401">
    <property type="entry name" value="Peptidase_M2"/>
    <property type="match status" value="1"/>
</dbReference>
<comment type="cofactor">
    <cofactor evidence="13">
        <name>Zn(2+)</name>
        <dbReference type="ChEBI" id="CHEBI:29105"/>
    </cofactor>
    <text evidence="13">Binds 1 zinc ion per subunit.</text>
</comment>
<comment type="similarity">
    <text evidence="1 12 13">Belongs to the peptidase M2 family.</text>
</comment>
<organism evidence="15 16">
    <name type="scientific">Halocaridina rubra</name>
    <name type="common">Hawaiian red shrimp</name>
    <dbReference type="NCBI Taxonomy" id="373956"/>
    <lineage>
        <taxon>Eukaryota</taxon>
        <taxon>Metazoa</taxon>
        <taxon>Ecdysozoa</taxon>
        <taxon>Arthropoda</taxon>
        <taxon>Crustacea</taxon>
        <taxon>Multicrustacea</taxon>
        <taxon>Malacostraca</taxon>
        <taxon>Eumalacostraca</taxon>
        <taxon>Eucarida</taxon>
        <taxon>Decapoda</taxon>
        <taxon>Pleocyemata</taxon>
        <taxon>Caridea</taxon>
        <taxon>Atyoidea</taxon>
        <taxon>Atyidae</taxon>
        <taxon>Halocaridina</taxon>
    </lineage>
</organism>
<reference evidence="15 16" key="1">
    <citation type="submission" date="2023-11" db="EMBL/GenBank/DDBJ databases">
        <title>Halocaridina rubra genome assembly.</title>
        <authorList>
            <person name="Smith C."/>
        </authorList>
    </citation>
    <scope>NUCLEOTIDE SEQUENCE [LARGE SCALE GENOMIC DNA]</scope>
    <source>
        <strain evidence="15">EP-1</strain>
        <tissue evidence="15">Whole</tissue>
    </source>
</reference>
<feature type="binding site" evidence="11">
    <location>
        <position position="109"/>
    </location>
    <ligand>
        <name>Zn(2+)</name>
        <dbReference type="ChEBI" id="CHEBI:29105"/>
        <label>2</label>
        <note>catalytic</note>
    </ligand>
</feature>
<dbReference type="GO" id="GO:0005886">
    <property type="term" value="C:plasma membrane"/>
    <property type="evidence" value="ECO:0007669"/>
    <property type="project" value="TreeGrafter"/>
</dbReference>
<comment type="caution">
    <text evidence="12">Lacks conserved residue(s) required for the propagation of feature annotation.</text>
</comment>
<protein>
    <recommendedName>
        <fullName evidence="13">Angiotensin-converting enzyme</fullName>
        <ecNumber evidence="13">3.4.-.-</ecNumber>
    </recommendedName>
</protein>
<proteinExistence type="inferred from homology"/>
<accession>A0AAN8X0U4</accession>
<evidence type="ECO:0000256" key="6">
    <source>
        <dbReference type="PIRSR" id="PIRSR601548-10"/>
    </source>
</evidence>
<evidence type="ECO:0000256" key="10">
    <source>
        <dbReference type="PIRSR" id="PIRSR601548-4"/>
    </source>
</evidence>
<gene>
    <name evidence="15" type="ORF">SK128_019629</name>
</gene>
<feature type="disulfide bond" evidence="10">
    <location>
        <begin position="260"/>
        <end position="272"/>
    </location>
</feature>
<dbReference type="GO" id="GO:0006508">
    <property type="term" value="P:proteolysis"/>
    <property type="evidence" value="ECO:0007669"/>
    <property type="project" value="UniProtKB-KW"/>
</dbReference>
<dbReference type="AlphaFoldDB" id="A0AAN8X0U4"/>
<sequence>MWAQTWIHVLDLTIPYVGRTTVDVTNALRRFGYRPVTMFRLAEEFFTSLGLESMPRTFWERSLFEKPNNREVICHASAWDFCNGFDYRIKQCTQVTMEDLITAHHEMGHIQYDLQYRNQPFIFRDGANPGFHEAVGDVLALSASTPKHLQAVGLLSNVDDSYETDINFLFNMALDKIAFLPFGYLLDQWRWEVFSGEISSSELNRRWWELRNSIQGVSSPVPRDEEDFDPGAKFHVPANIPYVRYFVSFIVQFQFHAELCKAAGHTGPLHHCDIYRSREAGRLLINVLSLGKSRPWSEALSVLTNGRTNKLDAGPILEYFAPLLAWLQSQNKGEFIGWNESEAIVVQPVRTSNTSVITGVVLGFIALILLISLFIYAVSKLKSTGKSFTAVTQGT</sequence>
<feature type="binding site" evidence="9">
    <location>
        <position position="109"/>
    </location>
    <ligand>
        <name>Zn(2+)</name>
        <dbReference type="ChEBI" id="CHEBI:29105"/>
        <label>1</label>
        <note>catalytic</note>
    </ligand>
</feature>
<dbReference type="SUPFAM" id="SSF55486">
    <property type="entry name" value="Metalloproteases ('zincins'), catalytic domain"/>
    <property type="match status" value="1"/>
</dbReference>
<keyword evidence="14" id="KW-0812">Transmembrane</keyword>
<evidence type="ECO:0000256" key="1">
    <source>
        <dbReference type="ARBA" id="ARBA00008139"/>
    </source>
</evidence>
<evidence type="ECO:0000256" key="7">
    <source>
        <dbReference type="PIRSR" id="PIRSR601548-11"/>
    </source>
</evidence>
<evidence type="ECO:0000256" key="5">
    <source>
        <dbReference type="PIRSR" id="PIRSR601548-1"/>
    </source>
</evidence>
<evidence type="ECO:0000256" key="14">
    <source>
        <dbReference type="SAM" id="Phobius"/>
    </source>
</evidence>
<dbReference type="PROSITE" id="PS52011">
    <property type="entry name" value="PEPTIDASE_M2"/>
    <property type="match status" value="1"/>
</dbReference>
<dbReference type="PANTHER" id="PTHR10514:SF27">
    <property type="entry name" value="ANGIOTENSIN-CONVERTING ENZYME"/>
    <property type="match status" value="1"/>
</dbReference>
<keyword evidence="13" id="KW-0121">Carboxypeptidase</keyword>
<dbReference type="GO" id="GO:0008237">
    <property type="term" value="F:metallopeptidase activity"/>
    <property type="evidence" value="ECO:0007669"/>
    <property type="project" value="UniProtKB-KW"/>
</dbReference>
<feature type="active site" description="Proton donor 2" evidence="7">
    <location>
        <position position="235"/>
    </location>
</feature>
<feature type="binding site" evidence="8">
    <location>
        <position position="244"/>
    </location>
    <ligand>
        <name>chloride</name>
        <dbReference type="ChEBI" id="CHEBI:17996"/>
        <label>1</label>
    </ligand>
</feature>
<feature type="binding site" evidence="9">
    <location>
        <position position="133"/>
    </location>
    <ligand>
        <name>Zn(2+)</name>
        <dbReference type="ChEBI" id="CHEBI:29105"/>
        <label>1</label>
        <note>catalytic</note>
    </ligand>
</feature>
<feature type="active site" description="Proton donor 1" evidence="5">
    <location>
        <position position="235"/>
    </location>
</feature>
<evidence type="ECO:0000256" key="2">
    <source>
        <dbReference type="ARBA" id="ARBA00022729"/>
    </source>
</evidence>
<keyword evidence="13" id="KW-0645">Protease</keyword>
<evidence type="ECO:0000256" key="11">
    <source>
        <dbReference type="PIRSR" id="PIRSR601548-8"/>
    </source>
</evidence>
<evidence type="ECO:0000256" key="9">
    <source>
        <dbReference type="PIRSR" id="PIRSR601548-3"/>
    </source>
</evidence>
<evidence type="ECO:0000256" key="4">
    <source>
        <dbReference type="ARBA" id="ARBA00023180"/>
    </source>
</evidence>
<dbReference type="CDD" id="cd06461">
    <property type="entry name" value="M2_ACE"/>
    <property type="match status" value="1"/>
</dbReference>
<evidence type="ECO:0000256" key="12">
    <source>
        <dbReference type="PROSITE-ProRule" id="PRU01355"/>
    </source>
</evidence>
<keyword evidence="16" id="KW-1185">Reference proteome</keyword>
<keyword evidence="13" id="KW-0482">Metalloprotease</keyword>
<feature type="disulfide bond" evidence="10 12">
    <location>
        <begin position="74"/>
        <end position="92"/>
    </location>
</feature>
<dbReference type="EC" id="3.4.-.-" evidence="13"/>
<keyword evidence="9 13" id="KW-0862">Zinc</keyword>
<name>A0AAN8X0U4_HALRR</name>
<dbReference type="GO" id="GO:0008241">
    <property type="term" value="F:peptidyl-dipeptidase activity"/>
    <property type="evidence" value="ECO:0007669"/>
    <property type="project" value="InterPro"/>
</dbReference>
<keyword evidence="4 6" id="KW-0325">Glycoprotein</keyword>
<dbReference type="GO" id="GO:0046872">
    <property type="term" value="F:metal ion binding"/>
    <property type="evidence" value="ECO:0007669"/>
    <property type="project" value="UniProtKB-KW"/>
</dbReference>
<keyword evidence="14" id="KW-0472">Membrane</keyword>
<evidence type="ECO:0000256" key="13">
    <source>
        <dbReference type="RuleBase" id="RU361144"/>
    </source>
</evidence>
<keyword evidence="13" id="KW-0378">Hydrolase</keyword>
<feature type="transmembrane region" description="Helical" evidence="14">
    <location>
        <begin position="356"/>
        <end position="378"/>
    </location>
</feature>
<feature type="glycosylation site" description="N-linked (GlcNAc...) asparagine; partial" evidence="6">
    <location>
        <position position="309"/>
    </location>
</feature>
<keyword evidence="3 10" id="KW-1015">Disulfide bond</keyword>
<feature type="binding site" evidence="11">
    <location>
        <position position="105"/>
    </location>
    <ligand>
        <name>Zn(2+)</name>
        <dbReference type="ChEBI" id="CHEBI:29105"/>
        <label>2</label>
        <note>catalytic</note>
    </ligand>
</feature>
<dbReference type="InterPro" id="IPR001548">
    <property type="entry name" value="Peptidase_M2"/>
</dbReference>
<comment type="caution">
    <text evidence="15">The sequence shown here is derived from an EMBL/GenBank/DDBJ whole genome shotgun (WGS) entry which is preliminary data.</text>
</comment>
<evidence type="ECO:0000256" key="3">
    <source>
        <dbReference type="ARBA" id="ARBA00023157"/>
    </source>
</evidence>
<evidence type="ECO:0000313" key="16">
    <source>
        <dbReference type="Proteomes" id="UP001381693"/>
    </source>
</evidence>
<dbReference type="PRINTS" id="PR00791">
    <property type="entry name" value="PEPDIPTASEA"/>
</dbReference>
<keyword evidence="9 13" id="KW-0479">Metal-binding</keyword>
<feature type="active site" description="Proton acceptor 2" evidence="7">
    <location>
        <position position="106"/>
    </location>
</feature>
<dbReference type="Proteomes" id="UP001381693">
    <property type="component" value="Unassembled WGS sequence"/>
</dbReference>
<evidence type="ECO:0000313" key="15">
    <source>
        <dbReference type="EMBL" id="KAK7075582.1"/>
    </source>
</evidence>
<evidence type="ECO:0000256" key="8">
    <source>
        <dbReference type="PIRSR" id="PIRSR601548-2"/>
    </source>
</evidence>
<keyword evidence="2" id="KW-0732">Signal</keyword>
<feature type="binding site" evidence="11">
    <location>
        <position position="133"/>
    </location>
    <ligand>
        <name>Zn(2+)</name>
        <dbReference type="ChEBI" id="CHEBI:29105"/>
        <label>2</label>
        <note>catalytic</note>
    </ligand>
</feature>
<keyword evidence="14" id="KW-1133">Transmembrane helix</keyword>
<feature type="binding site" evidence="9">
    <location>
        <position position="105"/>
    </location>
    <ligand>
        <name>Zn(2+)</name>
        <dbReference type="ChEBI" id="CHEBI:29105"/>
        <label>1</label>
        <note>catalytic</note>
    </ligand>
</feature>
<dbReference type="GO" id="GO:0004180">
    <property type="term" value="F:carboxypeptidase activity"/>
    <property type="evidence" value="ECO:0007669"/>
    <property type="project" value="UniProtKB-KW"/>
</dbReference>
<dbReference type="PANTHER" id="PTHR10514">
    <property type="entry name" value="ANGIOTENSIN-CONVERTING ENZYME"/>
    <property type="match status" value="1"/>
</dbReference>